<dbReference type="EMBL" id="VIRS01000016">
    <property type="protein sequence ID" value="TQS42819.1"/>
    <property type="molecule type" value="Genomic_DNA"/>
</dbReference>
<evidence type="ECO:0000313" key="3">
    <source>
        <dbReference type="Proteomes" id="UP000317982"/>
    </source>
</evidence>
<dbReference type="RefSeq" id="WP_142706688.1">
    <property type="nucleotide sequence ID" value="NZ_VIRS01000016.1"/>
</dbReference>
<gene>
    <name evidence="2" type="ORF">FL583_22460</name>
</gene>
<evidence type="ECO:0000256" key="1">
    <source>
        <dbReference type="SAM" id="MobiDB-lite"/>
    </source>
</evidence>
<evidence type="ECO:0000313" key="2">
    <source>
        <dbReference type="EMBL" id="TQS42819.1"/>
    </source>
</evidence>
<name>A0A545ANA3_9ACTN</name>
<organism evidence="2 3">
    <name type="scientific">Cryptosporangium phraense</name>
    <dbReference type="NCBI Taxonomy" id="2593070"/>
    <lineage>
        <taxon>Bacteria</taxon>
        <taxon>Bacillati</taxon>
        <taxon>Actinomycetota</taxon>
        <taxon>Actinomycetes</taxon>
        <taxon>Cryptosporangiales</taxon>
        <taxon>Cryptosporangiaceae</taxon>
        <taxon>Cryptosporangium</taxon>
    </lineage>
</organism>
<feature type="compositionally biased region" description="Basic and acidic residues" evidence="1">
    <location>
        <begin position="132"/>
        <end position="142"/>
    </location>
</feature>
<keyword evidence="3" id="KW-1185">Reference proteome</keyword>
<comment type="caution">
    <text evidence="2">The sequence shown here is derived from an EMBL/GenBank/DDBJ whole genome shotgun (WGS) entry which is preliminary data.</text>
</comment>
<dbReference type="Proteomes" id="UP000317982">
    <property type="component" value="Unassembled WGS sequence"/>
</dbReference>
<protein>
    <submittedName>
        <fullName evidence="2">Uncharacterized protein</fullName>
    </submittedName>
</protein>
<sequence length="161" mass="17499">MPLAYEPGRTDPIAAAEALGSSIRRHREAQLAGRVGAAALEPVELPSSDSRDVTVMMRISPLLLRFVLARAEIEGAKTGLLATEFFLRYALGVPEDPQEVVPRQQRLKEWFAAGMDGSAPPTAQASCPSPAQERRLHEEARRRGMSARDLLDDILDGALGQ</sequence>
<feature type="region of interest" description="Disordered" evidence="1">
    <location>
        <begin position="115"/>
        <end position="144"/>
    </location>
</feature>
<dbReference type="AlphaFoldDB" id="A0A545ANA3"/>
<dbReference type="OrthoDB" id="4833143at2"/>
<reference evidence="2 3" key="1">
    <citation type="submission" date="2019-07" db="EMBL/GenBank/DDBJ databases">
        <title>Cryptosporangium phraense sp. nov., isolated from plant litter.</title>
        <authorList>
            <person name="Suriyachadkun C."/>
        </authorList>
    </citation>
    <scope>NUCLEOTIDE SEQUENCE [LARGE SCALE GENOMIC DNA]</scope>
    <source>
        <strain evidence="2 3">A-T 5661</strain>
    </source>
</reference>
<accession>A0A545ANA3</accession>
<proteinExistence type="predicted"/>
<dbReference type="InParanoid" id="A0A545ANA3"/>